<dbReference type="AlphaFoldDB" id="A0A656Z862"/>
<reference evidence="2" key="1">
    <citation type="submission" date="2016-02" db="EMBL/GenBank/DDBJ databases">
        <title>Genomic sequences of Ochrobactrum anthropi.</title>
        <authorList>
            <person name="Chudasama K.S."/>
            <person name="Thaker V.S."/>
        </authorList>
    </citation>
    <scope>NUCLEOTIDE SEQUENCE [LARGE SCALE GENOMIC DNA]</scope>
    <source>
        <strain evidence="2">SUBG007</strain>
    </source>
</reference>
<comment type="caution">
    <text evidence="2">The sequence shown here is derived from an EMBL/GenBank/DDBJ whole genome shotgun (WGS) entry which is preliminary data.</text>
</comment>
<evidence type="ECO:0000256" key="1">
    <source>
        <dbReference type="SAM" id="MobiDB-lite"/>
    </source>
</evidence>
<feature type="region of interest" description="Disordered" evidence="1">
    <location>
        <begin position="81"/>
        <end position="106"/>
    </location>
</feature>
<gene>
    <name evidence="2" type="ORF">AB664_04400</name>
</gene>
<proteinExistence type="predicted"/>
<accession>A0A656Z862</accession>
<evidence type="ECO:0000313" key="2">
    <source>
        <dbReference type="EMBL" id="KYB45925.1"/>
    </source>
</evidence>
<sequence length="145" mass="15376">MPKASGQTELNVGSVEGEAPDICFRCNQRAFDSTIDNQSENANCLGCRLLTSEQRLPDHVARQARNTLKAGTVSPSMRAFPLCSPASSPSKSERLLNEGNSKSSRDSIADTFCKGGHIVIGCIATIDDNQSMALINGGSADISPF</sequence>
<organism evidence="2">
    <name type="scientific">Brucella anthropi</name>
    <name type="common">Ochrobactrum anthropi</name>
    <dbReference type="NCBI Taxonomy" id="529"/>
    <lineage>
        <taxon>Bacteria</taxon>
        <taxon>Pseudomonadati</taxon>
        <taxon>Pseudomonadota</taxon>
        <taxon>Alphaproteobacteria</taxon>
        <taxon>Hyphomicrobiales</taxon>
        <taxon>Brucellaceae</taxon>
        <taxon>Brucella/Ochrobactrum group</taxon>
        <taxon>Brucella</taxon>
    </lineage>
</organism>
<dbReference type="EMBL" id="LUAY01001971">
    <property type="protein sequence ID" value="KYB45925.1"/>
    <property type="molecule type" value="Genomic_DNA"/>
</dbReference>
<protein>
    <submittedName>
        <fullName evidence="2">Uncharacterized protein</fullName>
    </submittedName>
</protein>
<name>A0A656Z862_BRUAN</name>